<feature type="binding site" evidence="16">
    <location>
        <position position="131"/>
    </location>
    <ligand>
        <name>K(+)</name>
        <dbReference type="ChEBI" id="CHEBI:29103"/>
    </ligand>
</feature>
<evidence type="ECO:0000313" key="18">
    <source>
        <dbReference type="Proteomes" id="UP000253792"/>
    </source>
</evidence>
<dbReference type="GO" id="GO:0046872">
    <property type="term" value="F:metal ion binding"/>
    <property type="evidence" value="ECO:0007669"/>
    <property type="project" value="UniProtKB-KW"/>
</dbReference>
<evidence type="ECO:0000256" key="6">
    <source>
        <dbReference type="ARBA" id="ARBA00012102"/>
    </source>
</evidence>
<evidence type="ECO:0000256" key="4">
    <source>
        <dbReference type="ARBA" id="ARBA00005225"/>
    </source>
</evidence>
<organism evidence="17 18">
    <name type="scientific">Senegalimassilia anaerobia</name>
    <dbReference type="NCBI Taxonomy" id="1473216"/>
    <lineage>
        <taxon>Bacteria</taxon>
        <taxon>Bacillati</taxon>
        <taxon>Actinomycetota</taxon>
        <taxon>Coriobacteriia</taxon>
        <taxon>Coriobacteriales</taxon>
        <taxon>Coriobacteriaceae</taxon>
        <taxon>Senegalimassilia</taxon>
    </lineage>
</organism>
<dbReference type="PANTHER" id="PTHR34265:SF1">
    <property type="entry name" value="TYPE III PANTOTHENATE KINASE"/>
    <property type="match status" value="1"/>
</dbReference>
<dbReference type="GO" id="GO:0004594">
    <property type="term" value="F:pantothenate kinase activity"/>
    <property type="evidence" value="ECO:0007669"/>
    <property type="project" value="UniProtKB-UniRule"/>
</dbReference>
<comment type="catalytic activity">
    <reaction evidence="1 16">
        <text>(R)-pantothenate + ATP = (R)-4'-phosphopantothenate + ADP + H(+)</text>
        <dbReference type="Rhea" id="RHEA:16373"/>
        <dbReference type="ChEBI" id="CHEBI:10986"/>
        <dbReference type="ChEBI" id="CHEBI:15378"/>
        <dbReference type="ChEBI" id="CHEBI:29032"/>
        <dbReference type="ChEBI" id="CHEBI:30616"/>
        <dbReference type="ChEBI" id="CHEBI:456216"/>
        <dbReference type="EC" id="2.7.1.33"/>
    </reaction>
</comment>
<dbReference type="Pfam" id="PF03309">
    <property type="entry name" value="Pan_kinase"/>
    <property type="match status" value="1"/>
</dbReference>
<dbReference type="NCBIfam" id="TIGR00671">
    <property type="entry name" value="baf"/>
    <property type="match status" value="1"/>
</dbReference>
<dbReference type="RefSeq" id="WP_042432478.1">
    <property type="nucleotide sequence ID" value="NZ_CABKQR010000002.1"/>
</dbReference>
<evidence type="ECO:0000256" key="13">
    <source>
        <dbReference type="ARBA" id="ARBA00022993"/>
    </source>
</evidence>
<dbReference type="InterPro" id="IPR043129">
    <property type="entry name" value="ATPase_NBD"/>
</dbReference>
<dbReference type="PANTHER" id="PTHR34265">
    <property type="entry name" value="TYPE III PANTOTHENATE KINASE"/>
    <property type="match status" value="1"/>
</dbReference>
<gene>
    <name evidence="16" type="primary">coaX</name>
    <name evidence="17" type="ORF">C1880_02050</name>
</gene>
<evidence type="ECO:0000256" key="15">
    <source>
        <dbReference type="ARBA" id="ARBA00040883"/>
    </source>
</evidence>
<proteinExistence type="inferred from homology"/>
<keyword evidence="11 16" id="KW-0067">ATP-binding</keyword>
<dbReference type="GeneID" id="82935087"/>
<evidence type="ECO:0000256" key="8">
    <source>
        <dbReference type="ARBA" id="ARBA00022679"/>
    </source>
</evidence>
<dbReference type="GO" id="GO:0005737">
    <property type="term" value="C:cytoplasm"/>
    <property type="evidence" value="ECO:0007669"/>
    <property type="project" value="UniProtKB-SubCell"/>
</dbReference>
<dbReference type="GO" id="GO:0005524">
    <property type="term" value="F:ATP binding"/>
    <property type="evidence" value="ECO:0007669"/>
    <property type="project" value="UniProtKB-UniRule"/>
</dbReference>
<dbReference type="EC" id="2.7.1.33" evidence="6 16"/>
<evidence type="ECO:0000256" key="7">
    <source>
        <dbReference type="ARBA" id="ARBA00022490"/>
    </source>
</evidence>
<dbReference type="HAMAP" id="MF_01274">
    <property type="entry name" value="Pantothen_kinase_3"/>
    <property type="match status" value="1"/>
</dbReference>
<comment type="cofactor">
    <cofactor evidence="2">
        <name>K(+)</name>
        <dbReference type="ChEBI" id="CHEBI:29103"/>
    </cofactor>
</comment>
<keyword evidence="10 16" id="KW-0418">Kinase</keyword>
<dbReference type="CDD" id="cd24015">
    <property type="entry name" value="ASKHA_NBD_PanK-III"/>
    <property type="match status" value="1"/>
</dbReference>
<dbReference type="Gene3D" id="3.30.420.40">
    <property type="match status" value="2"/>
</dbReference>
<comment type="similarity">
    <text evidence="14 16">Belongs to the type III pantothenate kinase family.</text>
</comment>
<protein>
    <recommendedName>
        <fullName evidence="15 16">Type III pantothenate kinase</fullName>
        <ecNumber evidence="6 16">2.7.1.33</ecNumber>
    </recommendedName>
    <alternativeName>
        <fullName evidence="16">PanK-III</fullName>
    </alternativeName>
    <alternativeName>
        <fullName evidence="16">Pantothenic acid kinase</fullName>
    </alternativeName>
</protein>
<comment type="subcellular location">
    <subcellularLocation>
        <location evidence="3 16">Cytoplasm</location>
    </subcellularLocation>
</comment>
<dbReference type="STRING" id="1034345.GCA_000236865_00837"/>
<evidence type="ECO:0000256" key="9">
    <source>
        <dbReference type="ARBA" id="ARBA00022741"/>
    </source>
</evidence>
<feature type="active site" description="Proton acceptor" evidence="16">
    <location>
        <position position="111"/>
    </location>
</feature>
<feature type="binding site" evidence="16">
    <location>
        <position position="102"/>
    </location>
    <ligand>
        <name>substrate</name>
    </ligand>
</feature>
<feature type="binding site" evidence="16">
    <location>
        <position position="186"/>
    </location>
    <ligand>
        <name>substrate</name>
    </ligand>
</feature>
<keyword evidence="8 16" id="KW-0808">Transferase</keyword>
<evidence type="ECO:0000256" key="2">
    <source>
        <dbReference type="ARBA" id="ARBA00001958"/>
    </source>
</evidence>
<evidence type="ECO:0000256" key="10">
    <source>
        <dbReference type="ARBA" id="ARBA00022777"/>
    </source>
</evidence>
<comment type="function">
    <text evidence="16">Catalyzes the phosphorylation of pantothenate (Pan), the first step in CoA biosynthesis.</text>
</comment>
<dbReference type="AlphaFoldDB" id="A0A369LEZ4"/>
<keyword evidence="12 16" id="KW-0630">Potassium</keyword>
<dbReference type="EMBL" id="PPTP01000002">
    <property type="protein sequence ID" value="RDB56578.1"/>
    <property type="molecule type" value="Genomic_DNA"/>
</dbReference>
<keyword evidence="16" id="KW-0479">Metal-binding</keyword>
<dbReference type="InterPro" id="IPR004619">
    <property type="entry name" value="Type_III_PanK"/>
</dbReference>
<comment type="cofactor">
    <cofactor evidence="16">
        <name>NH4(+)</name>
        <dbReference type="ChEBI" id="CHEBI:28938"/>
    </cofactor>
    <cofactor evidence="16">
        <name>K(+)</name>
        <dbReference type="ChEBI" id="CHEBI:29103"/>
    </cofactor>
    <text evidence="16">A monovalent cation. Ammonium or potassium.</text>
</comment>
<feature type="binding site" evidence="16">
    <location>
        <begin position="109"/>
        <end position="112"/>
    </location>
    <ligand>
        <name>substrate</name>
    </ligand>
</feature>
<evidence type="ECO:0000313" key="17">
    <source>
        <dbReference type="EMBL" id="RDB56578.1"/>
    </source>
</evidence>
<name>A0A369LEZ4_9ACTN</name>
<evidence type="ECO:0000256" key="12">
    <source>
        <dbReference type="ARBA" id="ARBA00022958"/>
    </source>
</evidence>
<feature type="binding site" evidence="16">
    <location>
        <position position="134"/>
    </location>
    <ligand>
        <name>ATP</name>
        <dbReference type="ChEBI" id="CHEBI:30616"/>
    </ligand>
</feature>
<dbReference type="OrthoDB" id="9804707at2"/>
<evidence type="ECO:0000256" key="16">
    <source>
        <dbReference type="HAMAP-Rule" id="MF_01274"/>
    </source>
</evidence>
<keyword evidence="7 16" id="KW-0963">Cytoplasm</keyword>
<evidence type="ECO:0000256" key="5">
    <source>
        <dbReference type="ARBA" id="ARBA00011738"/>
    </source>
</evidence>
<reference evidence="17 18" key="1">
    <citation type="journal article" date="2018" name="Elife">
        <title>Discovery and characterization of a prevalent human gut bacterial enzyme sufficient for the inactivation of a family of plant toxins.</title>
        <authorList>
            <person name="Koppel N."/>
            <person name="Bisanz J.E."/>
            <person name="Pandelia M.E."/>
            <person name="Turnbaugh P.J."/>
            <person name="Balskus E.P."/>
        </authorList>
    </citation>
    <scope>NUCLEOTIDE SEQUENCE [LARGE SCALE GENOMIC DNA]</scope>
    <source>
        <strain evidence="18">anaerobia AP69FAA</strain>
    </source>
</reference>
<comment type="caution">
    <text evidence="17">The sequence shown here is derived from an EMBL/GenBank/DDBJ whole genome shotgun (WGS) entry which is preliminary data.</text>
</comment>
<comment type="pathway">
    <text evidence="4 16">Cofactor biosynthesis; coenzyme A biosynthesis; CoA from (R)-pantothenate: step 1/5.</text>
</comment>
<feature type="binding site" evidence="16">
    <location>
        <begin position="6"/>
        <end position="13"/>
    </location>
    <ligand>
        <name>ATP</name>
        <dbReference type="ChEBI" id="CHEBI:30616"/>
    </ligand>
</feature>
<keyword evidence="13 16" id="KW-0173">Coenzyme A biosynthesis</keyword>
<evidence type="ECO:0000256" key="1">
    <source>
        <dbReference type="ARBA" id="ARBA00001206"/>
    </source>
</evidence>
<dbReference type="GO" id="GO:0015937">
    <property type="term" value="P:coenzyme A biosynthetic process"/>
    <property type="evidence" value="ECO:0007669"/>
    <property type="project" value="UniProtKB-UniRule"/>
</dbReference>
<dbReference type="Proteomes" id="UP000253792">
    <property type="component" value="Unassembled WGS sequence"/>
</dbReference>
<keyword evidence="18" id="KW-1185">Reference proteome</keyword>
<evidence type="ECO:0000256" key="3">
    <source>
        <dbReference type="ARBA" id="ARBA00004496"/>
    </source>
</evidence>
<accession>A0A369LEZ4</accession>
<keyword evidence="9 16" id="KW-0547">Nucleotide-binding</keyword>
<evidence type="ECO:0000256" key="14">
    <source>
        <dbReference type="ARBA" id="ARBA00038036"/>
    </source>
</evidence>
<dbReference type="SUPFAM" id="SSF53067">
    <property type="entry name" value="Actin-like ATPase domain"/>
    <property type="match status" value="2"/>
</dbReference>
<evidence type="ECO:0000256" key="11">
    <source>
        <dbReference type="ARBA" id="ARBA00022840"/>
    </source>
</evidence>
<comment type="subunit">
    <text evidence="5 16">Homodimer.</text>
</comment>
<sequence length="272" mass="29112">MLLAIDVGNTQTVLGVYENKKLRFRWRVATNKLHTCDELRVKLIPLLSSEGISFDDISGVALASVVPALTEAWCQATKQMIGVRAVVCTAENAAGLFDAGDYPNPWEIGADRIADCVAARMLYGSPVVVVDFGTATNMEVIDGDGTFAGGIIAPGVDTSARALFSHATKLGAIELVNPHTSIGRNTAQAMQVGIVYGEADRVDGLVNRIFEQLGHKAAVVATGGLARRVAPLSRTITHVNQDLTLEGLRLVYDNFMDNDVTGLYGRPDEVLE</sequence>
<dbReference type="UniPathway" id="UPA00241">
    <property type="reaction ID" value="UER00352"/>
</dbReference>
<dbReference type="NCBIfam" id="NF009855">
    <property type="entry name" value="PRK13321.1"/>
    <property type="match status" value="1"/>
</dbReference>